<comment type="caution">
    <text evidence="3">The sequence shown here is derived from an EMBL/GenBank/DDBJ whole genome shotgun (WGS) entry which is preliminary data.</text>
</comment>
<evidence type="ECO:0000259" key="2">
    <source>
        <dbReference type="Pfam" id="PF01425"/>
    </source>
</evidence>
<protein>
    <submittedName>
        <fullName evidence="3">Amidase</fullName>
    </submittedName>
</protein>
<gene>
    <name evidence="3" type="ORF">FJ693_07740</name>
</gene>
<proteinExistence type="inferred from homology"/>
<name>A0A552WSV0_9MICO</name>
<dbReference type="GO" id="GO:0003824">
    <property type="term" value="F:catalytic activity"/>
    <property type="evidence" value="ECO:0007669"/>
    <property type="project" value="InterPro"/>
</dbReference>
<dbReference type="Pfam" id="PF01425">
    <property type="entry name" value="Amidase"/>
    <property type="match status" value="2"/>
</dbReference>
<reference evidence="3 4" key="1">
    <citation type="submission" date="2019-07" db="EMBL/GenBank/DDBJ databases">
        <title>Georgenia wutianyii sp. nov. and Georgenia *** sp. nov. isolated from plateau pika (Ochotona curzoniae) in the Qinghai-Tibet plateau of China.</title>
        <authorList>
            <person name="Tian Z."/>
        </authorList>
    </citation>
    <scope>NUCLEOTIDE SEQUENCE [LARGE SCALE GENOMIC DNA]</scope>
    <source>
        <strain evidence="3 4">Z446</strain>
    </source>
</reference>
<dbReference type="InterPro" id="IPR000120">
    <property type="entry name" value="Amidase"/>
</dbReference>
<dbReference type="InterPro" id="IPR023631">
    <property type="entry name" value="Amidase_dom"/>
</dbReference>
<dbReference type="EMBL" id="VJXR01000016">
    <property type="protein sequence ID" value="TRW45892.1"/>
    <property type="molecule type" value="Genomic_DNA"/>
</dbReference>
<dbReference type="Gene3D" id="3.90.1300.10">
    <property type="entry name" value="Amidase signature (AS) domain"/>
    <property type="match status" value="1"/>
</dbReference>
<accession>A0A552WSV0</accession>
<evidence type="ECO:0000313" key="3">
    <source>
        <dbReference type="EMBL" id="TRW45892.1"/>
    </source>
</evidence>
<dbReference type="PANTHER" id="PTHR11895:SF7">
    <property type="entry name" value="GLUTAMYL-TRNA(GLN) AMIDOTRANSFERASE SUBUNIT A, MITOCHONDRIAL"/>
    <property type="match status" value="1"/>
</dbReference>
<comment type="similarity">
    <text evidence="1">Belongs to the amidase family.</text>
</comment>
<evidence type="ECO:0000256" key="1">
    <source>
        <dbReference type="ARBA" id="ARBA00009199"/>
    </source>
</evidence>
<feature type="domain" description="Amidase" evidence="2">
    <location>
        <begin position="25"/>
        <end position="247"/>
    </location>
</feature>
<dbReference type="SUPFAM" id="SSF75304">
    <property type="entry name" value="Amidase signature (AS) enzymes"/>
    <property type="match status" value="1"/>
</dbReference>
<dbReference type="RefSeq" id="WP_143417954.1">
    <property type="nucleotide sequence ID" value="NZ_VJXR01000016.1"/>
</dbReference>
<organism evidence="3 4">
    <name type="scientific">Georgenia yuyongxinii</name>
    <dbReference type="NCBI Taxonomy" id="2589797"/>
    <lineage>
        <taxon>Bacteria</taxon>
        <taxon>Bacillati</taxon>
        <taxon>Actinomycetota</taxon>
        <taxon>Actinomycetes</taxon>
        <taxon>Micrococcales</taxon>
        <taxon>Bogoriellaceae</taxon>
        <taxon>Georgenia</taxon>
    </lineage>
</organism>
<keyword evidence="4" id="KW-1185">Reference proteome</keyword>
<evidence type="ECO:0000313" key="4">
    <source>
        <dbReference type="Proteomes" id="UP000318693"/>
    </source>
</evidence>
<sequence>MNNTAGLTARTLLTGFAAGDVSPVEAVTDTLERIDRWNPQLHAFLATSPDGALAAAREAEGRWARWRREGGAVPAGEQGWQRLPAWGAAVSVKDTIEQEGLPTTYGSLAFADNHQPDALVVTLLRAAGCALVGKTNTSEFALSTVTANRLGPPTRNPWHLARTAGGSSGGASAAAALGLGTFALGTDSAGSIRLPAAYCGVYGLKPTLGAVPIRQRWRASPVRSHLGPLARSVDDLLYAWRVLTGDTAPVEPLEEPLRLKLVAGDPDHRGVLDEAVDVLGRHTRLATEETRLGELPSASSRAGDWIYAGDHLSAAEQLIPHFWERHGDDLTGYARPIYDAGRRVPAWEYRSALDAFERYGRDTQRHFDDADVLLTSTTEAAPVVDDEADPADLGPRFPLLSVWNYTGNPALVVPLTPGPDGLPRAVQLVGALGADRTLLRLALTLARDGLVAEPAPEPVAEPAGRRA</sequence>
<feature type="domain" description="Amidase" evidence="2">
    <location>
        <begin position="347"/>
        <end position="439"/>
    </location>
</feature>
<dbReference type="PANTHER" id="PTHR11895">
    <property type="entry name" value="TRANSAMIDASE"/>
    <property type="match status" value="1"/>
</dbReference>
<dbReference type="AlphaFoldDB" id="A0A552WSV0"/>
<dbReference type="InterPro" id="IPR036928">
    <property type="entry name" value="AS_sf"/>
</dbReference>
<dbReference type="Proteomes" id="UP000318693">
    <property type="component" value="Unassembled WGS sequence"/>
</dbReference>